<name>A0A2J6RBR3_HYAVF</name>
<dbReference type="InterPro" id="IPR036980">
    <property type="entry name" value="RNase_P/MRP_Rpp29_sf"/>
</dbReference>
<accession>A0A2J6RBR3</accession>
<sequence>MFAETQLSCVAQTSDKGTVAFSLLSKAHSPDSAERIYNEKIRKRPLHLKPTEPDTAQQARRQVRQAKLQKLKKKSKPAPLSARQKRALMLYDIPKSEQKYEIYEPLHRMWIGYIQEVLGLREEGGMVSNSEAAKLCSADFHGAEVEVVRSRCVSRVGVKGIVVKDSKFVFEVVTKKDIVKVLPKEHTIFRFTVPFPGTPANAVEDAKEEAKEEAGSEGEGKPKDLVFELHGDQFQHRAADRANKKFKSHFLPDI</sequence>
<dbReference type="OrthoDB" id="124041at2759"/>
<dbReference type="Proteomes" id="UP000235786">
    <property type="component" value="Unassembled WGS sequence"/>
</dbReference>
<dbReference type="GO" id="GO:0000172">
    <property type="term" value="C:ribonuclease MRP complex"/>
    <property type="evidence" value="ECO:0007669"/>
    <property type="project" value="InterPro"/>
</dbReference>
<dbReference type="Pfam" id="PF01868">
    <property type="entry name" value="RNase_P-MRP_p29"/>
    <property type="match status" value="1"/>
</dbReference>
<organism evidence="4 5">
    <name type="scientific">Hyaloscypha variabilis (strain UAMH 11265 / GT02V1 / F)</name>
    <name type="common">Meliniomyces variabilis</name>
    <dbReference type="NCBI Taxonomy" id="1149755"/>
    <lineage>
        <taxon>Eukaryota</taxon>
        <taxon>Fungi</taxon>
        <taxon>Dikarya</taxon>
        <taxon>Ascomycota</taxon>
        <taxon>Pezizomycotina</taxon>
        <taxon>Leotiomycetes</taxon>
        <taxon>Helotiales</taxon>
        <taxon>Hyaloscyphaceae</taxon>
        <taxon>Hyaloscypha</taxon>
        <taxon>Hyaloscypha variabilis</taxon>
    </lineage>
</organism>
<dbReference type="AlphaFoldDB" id="A0A2J6RBR3"/>
<evidence type="ECO:0000313" key="4">
    <source>
        <dbReference type="EMBL" id="PMD35962.1"/>
    </source>
</evidence>
<comment type="subcellular location">
    <subcellularLocation>
        <location evidence="1">Nucleus</location>
    </subcellularLocation>
</comment>
<dbReference type="PANTHER" id="PTHR13348">
    <property type="entry name" value="RIBONUCLEASE P SUBUNIT P29"/>
    <property type="match status" value="1"/>
</dbReference>
<evidence type="ECO:0000256" key="3">
    <source>
        <dbReference type="PIRNR" id="PIRNR027081"/>
    </source>
</evidence>
<dbReference type="SUPFAM" id="SSF101744">
    <property type="entry name" value="Rof/RNase P subunit-like"/>
    <property type="match status" value="1"/>
</dbReference>
<dbReference type="PIRSF" id="PIRSF027081">
    <property type="entry name" value="RNase_P/MRP_p29_subunit"/>
    <property type="match status" value="1"/>
</dbReference>
<evidence type="ECO:0000313" key="5">
    <source>
        <dbReference type="Proteomes" id="UP000235786"/>
    </source>
</evidence>
<dbReference type="GO" id="GO:0006364">
    <property type="term" value="P:rRNA processing"/>
    <property type="evidence" value="ECO:0007669"/>
    <property type="project" value="TreeGrafter"/>
</dbReference>
<gene>
    <name evidence="4" type="ORF">L207DRAFT_546425</name>
</gene>
<dbReference type="GO" id="GO:0005634">
    <property type="term" value="C:nucleus"/>
    <property type="evidence" value="ECO:0007669"/>
    <property type="project" value="UniProtKB-SubCell"/>
</dbReference>
<comment type="similarity">
    <text evidence="2">Belongs to the eukaryotic/archaeal RNase P protein component 1 family.</text>
</comment>
<evidence type="ECO:0000256" key="2">
    <source>
        <dbReference type="ARBA" id="ARBA00006181"/>
    </source>
</evidence>
<evidence type="ECO:0000256" key="1">
    <source>
        <dbReference type="ARBA" id="ARBA00004123"/>
    </source>
</evidence>
<dbReference type="GO" id="GO:0030677">
    <property type="term" value="C:ribonuclease P complex"/>
    <property type="evidence" value="ECO:0007669"/>
    <property type="project" value="InterPro"/>
</dbReference>
<dbReference type="STRING" id="1149755.A0A2J6RBR3"/>
<reference evidence="4 5" key="1">
    <citation type="submission" date="2016-04" db="EMBL/GenBank/DDBJ databases">
        <title>A degradative enzymes factory behind the ericoid mycorrhizal symbiosis.</title>
        <authorList>
            <consortium name="DOE Joint Genome Institute"/>
            <person name="Martino E."/>
            <person name="Morin E."/>
            <person name="Grelet G."/>
            <person name="Kuo A."/>
            <person name="Kohler A."/>
            <person name="Daghino S."/>
            <person name="Barry K."/>
            <person name="Choi C."/>
            <person name="Cichocki N."/>
            <person name="Clum A."/>
            <person name="Copeland A."/>
            <person name="Hainaut M."/>
            <person name="Haridas S."/>
            <person name="Labutti K."/>
            <person name="Lindquist E."/>
            <person name="Lipzen A."/>
            <person name="Khouja H.-R."/>
            <person name="Murat C."/>
            <person name="Ohm R."/>
            <person name="Olson A."/>
            <person name="Spatafora J."/>
            <person name="Veneault-Fourrey C."/>
            <person name="Henrissat B."/>
            <person name="Grigoriev I."/>
            <person name="Martin F."/>
            <person name="Perotto S."/>
        </authorList>
    </citation>
    <scope>NUCLEOTIDE SEQUENCE [LARGE SCALE GENOMIC DNA]</scope>
    <source>
        <strain evidence="4 5">F</strain>
    </source>
</reference>
<dbReference type="FunFam" id="2.30.30.210:FF:000005">
    <property type="entry name" value="Ribonuclease P protein subunit"/>
    <property type="match status" value="1"/>
</dbReference>
<dbReference type="InterPro" id="IPR002730">
    <property type="entry name" value="Rpp29/RNP1"/>
</dbReference>
<keyword evidence="5" id="KW-1185">Reference proteome</keyword>
<dbReference type="GO" id="GO:0033204">
    <property type="term" value="F:ribonuclease P RNA binding"/>
    <property type="evidence" value="ECO:0007669"/>
    <property type="project" value="InterPro"/>
</dbReference>
<dbReference type="GO" id="GO:0001682">
    <property type="term" value="P:tRNA 5'-leader removal"/>
    <property type="evidence" value="ECO:0007669"/>
    <property type="project" value="InterPro"/>
</dbReference>
<dbReference type="Gene3D" id="2.30.30.210">
    <property type="entry name" value="Ribonuclease P/MRP, subunit p29"/>
    <property type="match status" value="1"/>
</dbReference>
<keyword evidence="3" id="KW-0539">Nucleus</keyword>
<dbReference type="InterPro" id="IPR023534">
    <property type="entry name" value="Rof/RNase_P-like"/>
</dbReference>
<dbReference type="EMBL" id="KZ613951">
    <property type="protein sequence ID" value="PMD35962.1"/>
    <property type="molecule type" value="Genomic_DNA"/>
</dbReference>
<proteinExistence type="inferred from homology"/>
<dbReference type="PANTHER" id="PTHR13348:SF0">
    <property type="entry name" value="RIBONUCLEASE P PROTEIN SUBUNIT P29"/>
    <property type="match status" value="1"/>
</dbReference>
<keyword evidence="3" id="KW-0819">tRNA processing</keyword>
<dbReference type="SMART" id="SM00538">
    <property type="entry name" value="POP4"/>
    <property type="match status" value="1"/>
</dbReference>
<dbReference type="InterPro" id="IPR016848">
    <property type="entry name" value="RNase_P/MRP_Rpp29-subunit"/>
</dbReference>
<protein>
    <recommendedName>
        <fullName evidence="3">Ribonuclease P protein subunit</fullName>
    </recommendedName>
</protein>